<keyword evidence="1" id="KW-0175">Coiled coil</keyword>
<keyword evidence="6" id="KW-1185">Reference proteome</keyword>
<evidence type="ECO:0000259" key="3">
    <source>
        <dbReference type="Pfam" id="PF15644"/>
    </source>
</evidence>
<evidence type="ECO:0008006" key="7">
    <source>
        <dbReference type="Google" id="ProtNLM"/>
    </source>
</evidence>
<comment type="caution">
    <text evidence="5">The sequence shown here is derived from an EMBL/GenBank/DDBJ whole genome shotgun (WGS) entry which is preliminary data.</text>
</comment>
<sequence length="1029" mass="101717">MSRKLPEELVPVLAKVGHHWPEADEDGLRRAASLWREFGTEAEQLSRRGRESAQRVTEENSGPAMEAFGRHWTDFSGGGRGYLDDATGAAELVAKAFDGAAEATDTCKSAMVAELTELAEKLKAAEAAEAKAKAEHGGGLAGAVTKAVDTVVAEAGEAVDLVAAKIKIGELLEELGRAMKHGLQTALQEPAVIALERLAGANGKARGGSDDAIALSARAGIGGQSTGPLAGAAAGSAAVGGVRALSAAVDSHGRLITDDEGHPLLRDQNGKLVAGVDGVTVPVGPDGKPVVDADGKVEVLGTDGKPLVGVAVGVDGKPLTDARGNPVTVGVDGRLGDSKLSVALDENGAPLVGTDGRPVVLGPEGQQLPGPDQKLGLRAGVQTAGLPTDLSADADADVSERSTAAGTGLRTAPAGTGVQVGLGDGDGYGSGAGDGSDGYGGGSSYAGSSGHSGTGGGGYRHRQDPFEDGGGQGGYDSADYSDYGNPPVTHHTSLRTGPVSLQTDSVFVEPPQTGSDYGSSGGSGPGSGSGSGYGSGYGSGGGDVPSAGSGSSGGGWRPDPSGGSVPSIPATGGYGPVGGAPVGGSTGVPVVTGPVGGGPAASGPVGGPVGGSIGGSIGGGPVVTGPVGGTPGVSGTPGTPGTPGIPGAPGGPVGGPIGAGAPGAAGQPVGGAIGVGVGITPQDGRSGAAVPRMPVGTPLPAAGLGANPGVPAPLRSSLGPVADFRVRPDQLLPTDAHGTSAWSAVPAGELGAAFLLVRAGRRQGVPPQGELEQVRTIADSRPYGVPGGLGPVDPAHQAEAELRFPVTPEGFAVPHSDPRRGTWTEVLNGGGYREQGRANNCVELSLSGLDSYAGHPTCGAPRLPDGPAGERGGRDRAERELGTQFRDLGDGEQAHRRLAEVLLRTGHGAQAVLLTMDEFGRSHTWNAAVCEGTLSYLDHQTGRRSAAPLYGAEHGLWAIAVDGDCRPLDLSDIQLAAPEPKPEPEAAPDPVPAPQAEQEPAVPEQPAPPRSRLTIHRAPAGTSARSAKR</sequence>
<evidence type="ECO:0000256" key="1">
    <source>
        <dbReference type="SAM" id="Coils"/>
    </source>
</evidence>
<feature type="coiled-coil region" evidence="1">
    <location>
        <begin position="108"/>
        <end position="135"/>
    </location>
</feature>
<dbReference type="Proteomes" id="UP001500305">
    <property type="component" value="Unassembled WGS sequence"/>
</dbReference>
<evidence type="ECO:0000313" key="6">
    <source>
        <dbReference type="Proteomes" id="UP001500305"/>
    </source>
</evidence>
<evidence type="ECO:0000256" key="2">
    <source>
        <dbReference type="SAM" id="MobiDB-lite"/>
    </source>
</evidence>
<feature type="region of interest" description="Disordered" evidence="2">
    <location>
        <begin position="388"/>
        <end position="580"/>
    </location>
</feature>
<protein>
    <recommendedName>
        <fullName evidence="7">Tox-PL domain-containing protein</fullName>
    </recommendedName>
</protein>
<organism evidence="5 6">
    <name type="scientific">Kitasatospora cystarginea</name>
    <dbReference type="NCBI Taxonomy" id="58350"/>
    <lineage>
        <taxon>Bacteria</taxon>
        <taxon>Bacillati</taxon>
        <taxon>Actinomycetota</taxon>
        <taxon>Actinomycetes</taxon>
        <taxon>Kitasatosporales</taxon>
        <taxon>Streptomycetaceae</taxon>
        <taxon>Kitasatospora</taxon>
    </lineage>
</organism>
<dbReference type="Pfam" id="PF15644">
    <property type="entry name" value="Gln_amidase"/>
    <property type="match status" value="1"/>
</dbReference>
<dbReference type="InterPro" id="IPR057746">
    <property type="entry name" value="CpnT-like_N"/>
</dbReference>
<feature type="compositionally biased region" description="Low complexity" evidence="2">
    <location>
        <begin position="557"/>
        <end position="571"/>
    </location>
</feature>
<feature type="domain" description="Tox-PL" evidence="3">
    <location>
        <begin position="839"/>
        <end position="942"/>
    </location>
</feature>
<feature type="compositionally biased region" description="Basic and acidic residues" evidence="2">
    <location>
        <begin position="44"/>
        <end position="58"/>
    </location>
</feature>
<accession>A0ABN3DHX7</accession>
<evidence type="ECO:0000259" key="4">
    <source>
        <dbReference type="Pfam" id="PF25547"/>
    </source>
</evidence>
<feature type="compositionally biased region" description="Polar residues" evidence="2">
    <location>
        <begin position="490"/>
        <end position="505"/>
    </location>
</feature>
<dbReference type="EMBL" id="BAAATR010000003">
    <property type="protein sequence ID" value="GAA2231555.1"/>
    <property type="molecule type" value="Genomic_DNA"/>
</dbReference>
<evidence type="ECO:0000313" key="5">
    <source>
        <dbReference type="EMBL" id="GAA2231555.1"/>
    </source>
</evidence>
<feature type="compositionally biased region" description="Gly residues" evidence="2">
    <location>
        <begin position="647"/>
        <end position="662"/>
    </location>
</feature>
<reference evidence="5 6" key="1">
    <citation type="journal article" date="2019" name="Int. J. Syst. Evol. Microbiol.">
        <title>The Global Catalogue of Microorganisms (GCM) 10K type strain sequencing project: providing services to taxonomists for standard genome sequencing and annotation.</title>
        <authorList>
            <consortium name="The Broad Institute Genomics Platform"/>
            <consortium name="The Broad Institute Genome Sequencing Center for Infectious Disease"/>
            <person name="Wu L."/>
            <person name="Ma J."/>
        </authorList>
    </citation>
    <scope>NUCLEOTIDE SEQUENCE [LARGE SCALE GENOMIC DNA]</scope>
    <source>
        <strain evidence="5 6">JCM 7356</strain>
    </source>
</reference>
<dbReference type="Pfam" id="PF25547">
    <property type="entry name" value="WXG100_2"/>
    <property type="match status" value="1"/>
</dbReference>
<feature type="region of interest" description="Disordered" evidence="2">
    <location>
        <begin position="977"/>
        <end position="1029"/>
    </location>
</feature>
<feature type="domain" description="Outer membrane channel protein CpnT-like N-terminal" evidence="4">
    <location>
        <begin position="13"/>
        <end position="120"/>
    </location>
</feature>
<dbReference type="RefSeq" id="WP_344634941.1">
    <property type="nucleotide sequence ID" value="NZ_BAAATR010000003.1"/>
</dbReference>
<feature type="region of interest" description="Disordered" evidence="2">
    <location>
        <begin position="42"/>
        <end position="62"/>
    </location>
</feature>
<feature type="region of interest" description="Disordered" evidence="2">
    <location>
        <begin position="857"/>
        <end position="876"/>
    </location>
</feature>
<name>A0ABN3DHX7_9ACTN</name>
<feature type="compositionally biased region" description="Gly residues" evidence="2">
    <location>
        <begin position="519"/>
        <end position="543"/>
    </location>
</feature>
<feature type="region of interest" description="Disordered" evidence="2">
    <location>
        <begin position="599"/>
        <end position="662"/>
    </location>
</feature>
<dbReference type="InterPro" id="IPR028908">
    <property type="entry name" value="Tox-PL_dom"/>
</dbReference>
<proteinExistence type="predicted"/>
<feature type="compositionally biased region" description="Gly residues" evidence="2">
    <location>
        <begin position="599"/>
        <end position="632"/>
    </location>
</feature>
<feature type="compositionally biased region" description="Gly residues" evidence="2">
    <location>
        <begin position="418"/>
        <end position="458"/>
    </location>
</feature>
<gene>
    <name evidence="5" type="ORF">GCM10010430_09820</name>
</gene>